<feature type="domain" description="SF4 helicase" evidence="2">
    <location>
        <begin position="248"/>
        <end position="514"/>
    </location>
</feature>
<dbReference type="InterPro" id="IPR027032">
    <property type="entry name" value="Twinkle-like"/>
</dbReference>
<dbReference type="SUPFAM" id="SSF57783">
    <property type="entry name" value="Zinc beta-ribbon"/>
    <property type="match status" value="1"/>
</dbReference>
<dbReference type="SUPFAM" id="SSF52540">
    <property type="entry name" value="P-loop containing nucleoside triphosphate hydrolases"/>
    <property type="match status" value="1"/>
</dbReference>
<dbReference type="PROSITE" id="PS50880">
    <property type="entry name" value="TOPRIM"/>
    <property type="match status" value="1"/>
</dbReference>
<dbReference type="SMART" id="SM00493">
    <property type="entry name" value="TOPRIM"/>
    <property type="match status" value="1"/>
</dbReference>
<dbReference type="InterPro" id="IPR034154">
    <property type="entry name" value="TOPRIM_DnaG/twinkle"/>
</dbReference>
<dbReference type="PROSITE" id="PS51199">
    <property type="entry name" value="SF4_HELICASE"/>
    <property type="match status" value="1"/>
</dbReference>
<dbReference type="SUPFAM" id="SSF56731">
    <property type="entry name" value="DNA primase core"/>
    <property type="match status" value="1"/>
</dbReference>
<dbReference type="SMART" id="SM00778">
    <property type="entry name" value="Prim_Zn_Ribbon"/>
    <property type="match status" value="1"/>
</dbReference>
<dbReference type="Gene3D" id="2.20.25.10">
    <property type="match status" value="1"/>
</dbReference>
<protein>
    <submittedName>
        <fullName evidence="3">Archaeal primase DnaG/twinkle, TOPRIM domain</fullName>
    </submittedName>
</protein>
<dbReference type="GO" id="GO:0003697">
    <property type="term" value="F:single-stranded DNA binding"/>
    <property type="evidence" value="ECO:0007669"/>
    <property type="project" value="InterPro"/>
</dbReference>
<dbReference type="Gene3D" id="3.40.1360.10">
    <property type="match status" value="1"/>
</dbReference>
<sequence>MGKFIKHIPCPKCGSSDGNSLYEDGSSFCFVCHTNFRKEETKVNEDMMDEMSTFEHTENVLKTRKINSDTTRFYGVMEGSGGVVSFPYAEGRTKVRTPDKKFRIIGGKLGSLFGQNLFQPGKVVCITEGEFDALSAYQMLSATVPCVSVPNGATAALKDCQAAFEWLDGFESVVIAFDKDEPGQKAAQEVCELFGAKAKVVSFENGYKDANDYLMGGSQAKFVKAFWAASPYRPEGIVGVGDIKERLLTPPKPGIPWCFPSMTALTHGRRPGELYGFGAGVGVGKTDLFTQSIAYDIGTLNEAVGVIYLEQPVTETVQRVCGKLDGVPYHVPGSCIDPLQFRASIERLESSNKLWLFEHFGSKEWGTIKAKIRYMSKALGIRMIYLDHLTALTADLEDERRGLDKMMADMASLAQELGVIIHFISHLTTPQGGASHEEGARVKERDFTGSRAIARWAHFLVGLERNKQHEDEVMRQVTTVRILKDRYTGQATGQTFYLRYDPKTGIMSEVPFQTEKEEVL</sequence>
<dbReference type="GO" id="GO:0005524">
    <property type="term" value="F:ATP binding"/>
    <property type="evidence" value="ECO:0007669"/>
    <property type="project" value="InterPro"/>
</dbReference>
<dbReference type="InterPro" id="IPR007694">
    <property type="entry name" value="DNA_helicase_DnaB-like_C"/>
</dbReference>
<dbReference type="EMBL" id="LR796359">
    <property type="protein sequence ID" value="CAB4139204.1"/>
    <property type="molecule type" value="Genomic_DNA"/>
</dbReference>
<dbReference type="Gene3D" id="3.40.50.300">
    <property type="entry name" value="P-loop containing nucleotide triphosphate hydrolases"/>
    <property type="match status" value="1"/>
</dbReference>
<dbReference type="GO" id="GO:0006260">
    <property type="term" value="P:DNA replication"/>
    <property type="evidence" value="ECO:0007669"/>
    <property type="project" value="InterPro"/>
</dbReference>
<gene>
    <name evidence="3" type="ORF">UFOVP336_26</name>
</gene>
<accession>A0A6J5LX57</accession>
<name>A0A6J5LX57_9CAUD</name>
<dbReference type="CDD" id="cd01029">
    <property type="entry name" value="TOPRIM_primases"/>
    <property type="match status" value="1"/>
</dbReference>
<dbReference type="Pfam" id="PF13155">
    <property type="entry name" value="Toprim_2"/>
    <property type="match status" value="1"/>
</dbReference>
<proteinExistence type="predicted"/>
<feature type="domain" description="Toprim" evidence="1">
    <location>
        <begin position="122"/>
        <end position="206"/>
    </location>
</feature>
<reference evidence="3" key="1">
    <citation type="submission" date="2020-04" db="EMBL/GenBank/DDBJ databases">
        <authorList>
            <person name="Chiriac C."/>
            <person name="Salcher M."/>
            <person name="Ghai R."/>
            <person name="Kavagutti S V."/>
        </authorList>
    </citation>
    <scope>NUCLEOTIDE SEQUENCE</scope>
</reference>
<dbReference type="InterPro" id="IPR013237">
    <property type="entry name" value="Phage_T7_Gp4_N"/>
</dbReference>
<dbReference type="PANTHER" id="PTHR12873">
    <property type="entry name" value="T7-LIKE MITOCHONDRIAL DNA HELICASE"/>
    <property type="match status" value="1"/>
</dbReference>
<dbReference type="Pfam" id="PF03796">
    <property type="entry name" value="DnaB_C"/>
    <property type="match status" value="1"/>
</dbReference>
<evidence type="ECO:0000259" key="1">
    <source>
        <dbReference type="PROSITE" id="PS50880"/>
    </source>
</evidence>
<dbReference type="GO" id="GO:0008270">
    <property type="term" value="F:zinc ion binding"/>
    <property type="evidence" value="ECO:0007669"/>
    <property type="project" value="InterPro"/>
</dbReference>
<dbReference type="CDD" id="cd19483">
    <property type="entry name" value="RecA-like_Gp4D_helicase"/>
    <property type="match status" value="1"/>
</dbReference>
<organism evidence="3">
    <name type="scientific">uncultured Caudovirales phage</name>
    <dbReference type="NCBI Taxonomy" id="2100421"/>
    <lineage>
        <taxon>Viruses</taxon>
        <taxon>Duplodnaviria</taxon>
        <taxon>Heunggongvirae</taxon>
        <taxon>Uroviricota</taxon>
        <taxon>Caudoviricetes</taxon>
        <taxon>Peduoviridae</taxon>
        <taxon>Maltschvirus</taxon>
        <taxon>Maltschvirus maltsch</taxon>
    </lineage>
</organism>
<dbReference type="Pfam" id="PF08273">
    <property type="entry name" value="Zn_Ribbon_Prim"/>
    <property type="match status" value="1"/>
</dbReference>
<dbReference type="InterPro" id="IPR006171">
    <property type="entry name" value="TOPRIM_dom"/>
</dbReference>
<dbReference type="PANTHER" id="PTHR12873:SF0">
    <property type="entry name" value="TWINKLE MTDNA HELICASE"/>
    <property type="match status" value="1"/>
</dbReference>
<evidence type="ECO:0000259" key="2">
    <source>
        <dbReference type="PROSITE" id="PS51199"/>
    </source>
</evidence>
<dbReference type="InterPro" id="IPR027417">
    <property type="entry name" value="P-loop_NTPase"/>
</dbReference>
<evidence type="ECO:0000313" key="3">
    <source>
        <dbReference type="EMBL" id="CAB4139204.1"/>
    </source>
</evidence>
<dbReference type="GO" id="GO:0043139">
    <property type="term" value="F:5'-3' DNA helicase activity"/>
    <property type="evidence" value="ECO:0007669"/>
    <property type="project" value="InterPro"/>
</dbReference>